<dbReference type="Proteomes" id="UP000254174">
    <property type="component" value="Unassembled WGS sequence"/>
</dbReference>
<accession>A0A2X1MTB8</accession>
<protein>
    <submittedName>
        <fullName evidence="2">FlhB/HrpN/YscU/SpaS family protein</fullName>
    </submittedName>
</protein>
<evidence type="ECO:0000313" key="3">
    <source>
        <dbReference type="Proteomes" id="UP000254174"/>
    </source>
</evidence>
<sequence>MANKTEKPTQKKLQDASKKGQILKSRDLTVSVIMLVGTLYLGYVFDVHHIMSILEYILDHNAKPDIWDYFKAMGIGWLKTIIPFLLVCMFTTILVSWFQSKMQLATEAIKFKFDSLNPVNGLKRIFGLKTVKEFVKAILYIIFFALAIKLFWSNHKSLLFKTLDGDIISLLSDWGEMLFLLILYCLGSMIIVLIFDFIAEYFFIYERYENG</sequence>
<keyword evidence="1" id="KW-0812">Transmembrane</keyword>
<dbReference type="PANTHER" id="PTHR30531:SF14">
    <property type="entry name" value="SURFACE PRESENTATION OF ANTIGENS PROTEIN SPAS"/>
    <property type="match status" value="1"/>
</dbReference>
<evidence type="ECO:0000256" key="1">
    <source>
        <dbReference type="SAM" id="Phobius"/>
    </source>
</evidence>
<name>A0A2X1MTB8_ECOLX</name>
<dbReference type="GO" id="GO:0009306">
    <property type="term" value="P:protein secretion"/>
    <property type="evidence" value="ECO:0007669"/>
    <property type="project" value="InterPro"/>
</dbReference>
<gene>
    <name evidence="2" type="primary">spaS_2</name>
    <name evidence="2" type="ORF">NCTC7922_03287</name>
</gene>
<dbReference type="Pfam" id="PF01312">
    <property type="entry name" value="Bac_export_2"/>
    <property type="match status" value="1"/>
</dbReference>
<keyword evidence="1" id="KW-0472">Membrane</keyword>
<dbReference type="AlphaFoldDB" id="A0A2X1MTB8"/>
<dbReference type="EMBL" id="UGFC01000006">
    <property type="protein sequence ID" value="STM16856.1"/>
    <property type="molecule type" value="Genomic_DNA"/>
</dbReference>
<feature type="transmembrane region" description="Helical" evidence="1">
    <location>
        <begin position="134"/>
        <end position="152"/>
    </location>
</feature>
<keyword evidence="1" id="KW-1133">Transmembrane helix</keyword>
<dbReference type="PANTHER" id="PTHR30531">
    <property type="entry name" value="FLAGELLAR BIOSYNTHETIC PROTEIN FLHB"/>
    <property type="match status" value="1"/>
</dbReference>
<reference evidence="2 3" key="1">
    <citation type="submission" date="2018-06" db="EMBL/GenBank/DDBJ databases">
        <authorList>
            <consortium name="Pathogen Informatics"/>
            <person name="Doyle S."/>
        </authorList>
    </citation>
    <scope>NUCLEOTIDE SEQUENCE [LARGE SCALE GENOMIC DNA]</scope>
    <source>
        <strain evidence="2 3">NCTC7922</strain>
    </source>
</reference>
<feature type="transmembrane region" description="Helical" evidence="1">
    <location>
        <begin position="77"/>
        <end position="98"/>
    </location>
</feature>
<feature type="transmembrane region" description="Helical" evidence="1">
    <location>
        <begin position="178"/>
        <end position="204"/>
    </location>
</feature>
<proteinExistence type="predicted"/>
<dbReference type="GO" id="GO:0005886">
    <property type="term" value="C:plasma membrane"/>
    <property type="evidence" value="ECO:0007669"/>
    <property type="project" value="TreeGrafter"/>
</dbReference>
<dbReference type="InterPro" id="IPR006135">
    <property type="entry name" value="T3SS_substrate_exporter"/>
</dbReference>
<feature type="transmembrane region" description="Helical" evidence="1">
    <location>
        <begin position="28"/>
        <end position="45"/>
    </location>
</feature>
<organism evidence="2 3">
    <name type="scientific">Escherichia coli</name>
    <dbReference type="NCBI Taxonomy" id="562"/>
    <lineage>
        <taxon>Bacteria</taxon>
        <taxon>Pseudomonadati</taxon>
        <taxon>Pseudomonadota</taxon>
        <taxon>Gammaproteobacteria</taxon>
        <taxon>Enterobacterales</taxon>
        <taxon>Enterobacteriaceae</taxon>
        <taxon>Escherichia</taxon>
    </lineage>
</organism>
<evidence type="ECO:0000313" key="2">
    <source>
        <dbReference type="EMBL" id="STM16856.1"/>
    </source>
</evidence>